<dbReference type="SUPFAM" id="SSF48452">
    <property type="entry name" value="TPR-like"/>
    <property type="match status" value="1"/>
</dbReference>
<protein>
    <submittedName>
        <fullName evidence="2">Uncharacterized protein</fullName>
    </submittedName>
</protein>
<dbReference type="InterPro" id="IPR011990">
    <property type="entry name" value="TPR-like_helical_dom_sf"/>
</dbReference>
<sequence>MNFEVYYYAICLTKYDDFLDALDVIKAAMGANVFYQSHERLNKMHVTRLACSLWSKQYSSDGYRLHFVAMPTGEAMLHYSANSALQKYLLRQIKSIDSMISGKKSKESLVAIKNENDSCIPTQYNVVLLVSYGHVMIGSRSYVQALHYYGRAYALAPSDPLISLSIGMAYLHRAMQRQSNNRQYQILQGMTFLFQYYELRKSMGVYEHQEAEFNIARAFHQLGLAHFAVPYYERVLSLVTSDFNEYVYFDLRRHAAYNLSLIYVASGNATYARSLIDIV</sequence>
<comment type="caution">
    <text evidence="2">The sequence shown here is derived from an EMBL/GenBank/DDBJ whole genome shotgun (WGS) entry which is preliminary data.</text>
</comment>
<dbReference type="PROSITE" id="PS50005">
    <property type="entry name" value="TPR"/>
    <property type="match status" value="1"/>
</dbReference>
<dbReference type="PANTHER" id="PTHR23082">
    <property type="entry name" value="TRANSCRIPTION INITIATION FACTOR IIIC TFIIIC , POLYPEPTIDE 3-RELATED"/>
    <property type="match status" value="1"/>
</dbReference>
<evidence type="ECO:0000313" key="2">
    <source>
        <dbReference type="EMBL" id="CCJ29755.1"/>
    </source>
</evidence>
<feature type="repeat" description="TPR" evidence="1">
    <location>
        <begin position="126"/>
        <end position="159"/>
    </location>
</feature>
<dbReference type="InParanoid" id="L0PDP4"/>
<dbReference type="GO" id="GO:0000127">
    <property type="term" value="C:transcription factor TFIIIC complex"/>
    <property type="evidence" value="ECO:0007669"/>
    <property type="project" value="TreeGrafter"/>
</dbReference>
<keyword evidence="1" id="KW-0802">TPR repeat</keyword>
<reference evidence="2 3" key="1">
    <citation type="journal article" date="2012" name="MBio">
        <title>De novo assembly of the Pneumocystis jirovecii genome from a single bronchoalveolar lavage fluid specimen from a patient.</title>
        <authorList>
            <person name="Cisse O.H."/>
            <person name="Pagni M."/>
            <person name="Hauser P.M."/>
        </authorList>
    </citation>
    <scope>NUCLEOTIDE SEQUENCE [LARGE SCALE GENOMIC DNA]</scope>
    <source>
        <strain evidence="2 3">SE8</strain>
    </source>
</reference>
<evidence type="ECO:0000256" key="1">
    <source>
        <dbReference type="PROSITE-ProRule" id="PRU00339"/>
    </source>
</evidence>
<dbReference type="Proteomes" id="UP000010422">
    <property type="component" value="Unassembled WGS sequence"/>
</dbReference>
<dbReference type="EMBL" id="CAKM01000213">
    <property type="protein sequence ID" value="CCJ29755.1"/>
    <property type="molecule type" value="Genomic_DNA"/>
</dbReference>
<dbReference type="InterPro" id="IPR019734">
    <property type="entry name" value="TPR_rpt"/>
</dbReference>
<dbReference type="AlphaFoldDB" id="L0PDP4"/>
<dbReference type="VEuPathDB" id="FungiDB:PNEJI1_001153"/>
<dbReference type="InterPro" id="IPR039340">
    <property type="entry name" value="Tfc4/TFIIIC-102/Sfc4"/>
</dbReference>
<organism evidence="3">
    <name type="scientific">Pneumocystis jirovecii</name>
    <name type="common">Human pneumocystis pneumonia agent</name>
    <dbReference type="NCBI Taxonomy" id="42068"/>
    <lineage>
        <taxon>Eukaryota</taxon>
        <taxon>Fungi</taxon>
        <taxon>Dikarya</taxon>
        <taxon>Ascomycota</taxon>
        <taxon>Taphrinomycotina</taxon>
        <taxon>Pneumocystomycetes</taxon>
        <taxon>Pneumocystaceae</taxon>
        <taxon>Pneumocystis</taxon>
    </lineage>
</organism>
<dbReference type="PANTHER" id="PTHR23082:SF0">
    <property type="entry name" value="GENERAL TRANSCRIPTION FACTOR 3C POLYPEPTIDE 3"/>
    <property type="match status" value="1"/>
</dbReference>
<evidence type="ECO:0000313" key="3">
    <source>
        <dbReference type="Proteomes" id="UP000010422"/>
    </source>
</evidence>
<gene>
    <name evidence="2" type="ORF">PNEJI1_001153</name>
</gene>
<accession>L0PDP4</accession>
<proteinExistence type="predicted"/>
<dbReference type="STRING" id="1209962.L0PDP4"/>
<dbReference type="Gene3D" id="1.25.40.10">
    <property type="entry name" value="Tetratricopeptide repeat domain"/>
    <property type="match status" value="1"/>
</dbReference>
<dbReference type="GO" id="GO:0006383">
    <property type="term" value="P:transcription by RNA polymerase III"/>
    <property type="evidence" value="ECO:0007669"/>
    <property type="project" value="InterPro"/>
</dbReference>
<name>L0PDP4_PNEJI</name>